<evidence type="ECO:0000256" key="1">
    <source>
        <dbReference type="SAM" id="MobiDB-lite"/>
    </source>
</evidence>
<dbReference type="OrthoDB" id="4731062at2"/>
<evidence type="ECO:0000313" key="2">
    <source>
        <dbReference type="EMBL" id="ORB61543.1"/>
    </source>
</evidence>
<organism evidence="2 3">
    <name type="scientific">Mycolicibacterium tusciae</name>
    <dbReference type="NCBI Taxonomy" id="75922"/>
    <lineage>
        <taxon>Bacteria</taxon>
        <taxon>Bacillati</taxon>
        <taxon>Actinomycetota</taxon>
        <taxon>Actinomycetes</taxon>
        <taxon>Mycobacteriales</taxon>
        <taxon>Mycobacteriaceae</taxon>
        <taxon>Mycolicibacterium</taxon>
    </lineage>
</organism>
<comment type="caution">
    <text evidence="2">The sequence shown here is derived from an EMBL/GenBank/DDBJ whole genome shotgun (WGS) entry which is preliminary data.</text>
</comment>
<feature type="compositionally biased region" description="Low complexity" evidence="1">
    <location>
        <begin position="166"/>
        <end position="177"/>
    </location>
</feature>
<proteinExistence type="predicted"/>
<dbReference type="Proteomes" id="UP000192411">
    <property type="component" value="Unassembled WGS sequence"/>
</dbReference>
<accession>A0A1X0JF55</accession>
<sequence>MASQAGNTDVKWRRAIVGGVLVAGLMSGFGVSTAFAQPDSGPSDTRAPGESCTGDDCKKPVEGEAQAAGEEQPTMTADQALMIIHNEYNLGDGGGQLSKLIDDVLNMRAQGFKPSNANKLAIQDALEHRPNQTPLVEALKATLAYQRKLQAQQQIAAQQQGPVAGPVPVLPGGSSVQAPAGPGTMTIPLG</sequence>
<name>A0A1X0JF55_9MYCO</name>
<feature type="region of interest" description="Disordered" evidence="1">
    <location>
        <begin position="166"/>
        <end position="190"/>
    </location>
</feature>
<gene>
    <name evidence="2" type="ORF">BST47_26960</name>
</gene>
<evidence type="ECO:0000313" key="3">
    <source>
        <dbReference type="Proteomes" id="UP000192411"/>
    </source>
</evidence>
<protein>
    <submittedName>
        <fullName evidence="2">Uncharacterized protein</fullName>
    </submittedName>
</protein>
<dbReference type="STRING" id="75922.BST47_26960"/>
<dbReference type="EMBL" id="MVIM01000022">
    <property type="protein sequence ID" value="ORB61543.1"/>
    <property type="molecule type" value="Genomic_DNA"/>
</dbReference>
<dbReference type="AlphaFoldDB" id="A0A1X0JF55"/>
<reference evidence="2 3" key="1">
    <citation type="submission" date="2017-02" db="EMBL/GenBank/DDBJ databases">
        <title>The new phylogeny of genus Mycobacterium.</title>
        <authorList>
            <person name="Tortoli E."/>
            <person name="Trovato A."/>
            <person name="Cirillo D.M."/>
        </authorList>
    </citation>
    <scope>NUCLEOTIDE SEQUENCE [LARGE SCALE GENOMIC DNA]</scope>
    <source>
        <strain evidence="2 3">DSM 44338</strain>
    </source>
</reference>
<dbReference type="RefSeq" id="WP_083128972.1">
    <property type="nucleotide sequence ID" value="NZ_MVIM01000022.1"/>
</dbReference>
<keyword evidence="3" id="KW-1185">Reference proteome</keyword>
<feature type="region of interest" description="Disordered" evidence="1">
    <location>
        <begin position="36"/>
        <end position="60"/>
    </location>
</feature>